<organism evidence="1 2">
    <name type="scientific">Paractinoplanes ferrugineus</name>
    <dbReference type="NCBI Taxonomy" id="113564"/>
    <lineage>
        <taxon>Bacteria</taxon>
        <taxon>Bacillati</taxon>
        <taxon>Actinomycetota</taxon>
        <taxon>Actinomycetes</taxon>
        <taxon>Micromonosporales</taxon>
        <taxon>Micromonosporaceae</taxon>
        <taxon>Paractinoplanes</taxon>
    </lineage>
</organism>
<dbReference type="InterPro" id="IPR036894">
    <property type="entry name" value="YbaB-like_sf"/>
</dbReference>
<accession>A0A919MKT0</accession>
<sequence>MLDAGVRVSSLAETYDSMRAVGRSPDRSVTITLGGRGGVDVELADDATGRHDEAGLARQVAAAARVTLAAFRQQQRAAIDEALGQ</sequence>
<proteinExistence type="predicted"/>
<dbReference type="Proteomes" id="UP000598174">
    <property type="component" value="Unassembled WGS sequence"/>
</dbReference>
<evidence type="ECO:0008006" key="3">
    <source>
        <dbReference type="Google" id="ProtNLM"/>
    </source>
</evidence>
<reference evidence="1" key="1">
    <citation type="submission" date="2021-01" db="EMBL/GenBank/DDBJ databases">
        <title>Whole genome shotgun sequence of Actinoplanes ferrugineus NBRC 15555.</title>
        <authorList>
            <person name="Komaki H."/>
            <person name="Tamura T."/>
        </authorList>
    </citation>
    <scope>NUCLEOTIDE SEQUENCE</scope>
    <source>
        <strain evidence="1">NBRC 15555</strain>
    </source>
</reference>
<protein>
    <recommendedName>
        <fullName evidence="3">YbaB/EbfC DNA-binding family protein</fullName>
    </recommendedName>
</protein>
<comment type="caution">
    <text evidence="1">The sequence shown here is derived from an EMBL/GenBank/DDBJ whole genome shotgun (WGS) entry which is preliminary data.</text>
</comment>
<dbReference type="AlphaFoldDB" id="A0A919MKT0"/>
<evidence type="ECO:0000313" key="1">
    <source>
        <dbReference type="EMBL" id="GIE16095.1"/>
    </source>
</evidence>
<dbReference type="Gene3D" id="3.30.1310.10">
    <property type="entry name" value="Nucleoid-associated protein YbaB-like domain"/>
    <property type="match status" value="1"/>
</dbReference>
<gene>
    <name evidence="1" type="ORF">Afe05nite_79350</name>
</gene>
<name>A0A919MKT0_9ACTN</name>
<keyword evidence="2" id="KW-1185">Reference proteome</keyword>
<evidence type="ECO:0000313" key="2">
    <source>
        <dbReference type="Proteomes" id="UP000598174"/>
    </source>
</evidence>
<dbReference type="EMBL" id="BOMM01000077">
    <property type="protein sequence ID" value="GIE16095.1"/>
    <property type="molecule type" value="Genomic_DNA"/>
</dbReference>